<dbReference type="InterPro" id="IPR043141">
    <property type="entry name" value="Ribosomal_uL10-like_sf"/>
</dbReference>
<dbReference type="InterPro" id="IPR001790">
    <property type="entry name" value="Ribosomal_uL10"/>
</dbReference>
<evidence type="ECO:0000259" key="7">
    <source>
        <dbReference type="Pfam" id="PF17777"/>
    </source>
</evidence>
<accession>A0A0D1YSY3</accession>
<keyword evidence="5 6" id="KW-0539">Nucleus</keyword>
<dbReference type="GeneID" id="27313031"/>
<dbReference type="FunFam" id="3.90.105.20:FF:000003">
    <property type="entry name" value="Ribosome assembly factor mrt4"/>
    <property type="match status" value="1"/>
</dbReference>
<feature type="domain" description="Large ribosomal subunit protein uL10-like insertion" evidence="7">
    <location>
        <begin position="125"/>
        <end position="207"/>
    </location>
</feature>
<gene>
    <name evidence="8" type="ORF">PV09_05058</name>
</gene>
<dbReference type="Pfam" id="PF00466">
    <property type="entry name" value="Ribosomal_L10"/>
    <property type="match status" value="1"/>
</dbReference>
<dbReference type="PANTHER" id="PTHR45841:SF1">
    <property type="entry name" value="MRNA TURNOVER PROTEIN 4 HOMOLOG"/>
    <property type="match status" value="1"/>
</dbReference>
<keyword evidence="6" id="KW-0690">Ribosome biogenesis</keyword>
<dbReference type="InterPro" id="IPR043164">
    <property type="entry name" value="Ribosomal_uL10-like_insert_sf"/>
</dbReference>
<dbReference type="GO" id="GO:0003723">
    <property type="term" value="F:RNA binding"/>
    <property type="evidence" value="ECO:0007669"/>
    <property type="project" value="TreeGrafter"/>
</dbReference>
<proteinExistence type="inferred from homology"/>
<evidence type="ECO:0000256" key="2">
    <source>
        <dbReference type="ARBA" id="ARBA00008889"/>
    </source>
</evidence>
<dbReference type="SUPFAM" id="SSF160369">
    <property type="entry name" value="Ribosomal protein L10-like"/>
    <property type="match status" value="1"/>
</dbReference>
<dbReference type="PANTHER" id="PTHR45841">
    <property type="entry name" value="MRNA TURNOVER PROTEIN 4 MRTO4"/>
    <property type="match status" value="1"/>
</dbReference>
<dbReference type="GO" id="GO:0006364">
    <property type="term" value="P:rRNA processing"/>
    <property type="evidence" value="ECO:0007669"/>
    <property type="project" value="TreeGrafter"/>
</dbReference>
<dbReference type="GO" id="GO:0005730">
    <property type="term" value="C:nucleolus"/>
    <property type="evidence" value="ECO:0007669"/>
    <property type="project" value="UniProtKB-SubCell"/>
</dbReference>
<dbReference type="GO" id="GO:0030687">
    <property type="term" value="C:preribosome, large subunit precursor"/>
    <property type="evidence" value="ECO:0007669"/>
    <property type="project" value="TreeGrafter"/>
</dbReference>
<dbReference type="FunCoup" id="A0A0D1YSY3">
    <property type="interactions" value="1035"/>
</dbReference>
<dbReference type="InParanoid" id="A0A0D1YSY3"/>
<dbReference type="InterPro" id="IPR033867">
    <property type="entry name" value="Mrt4"/>
</dbReference>
<dbReference type="Gene3D" id="3.90.105.20">
    <property type="match status" value="1"/>
</dbReference>
<dbReference type="GO" id="GO:0000027">
    <property type="term" value="P:ribosomal large subunit assembly"/>
    <property type="evidence" value="ECO:0007669"/>
    <property type="project" value="InterPro"/>
</dbReference>
<dbReference type="InterPro" id="IPR040637">
    <property type="entry name" value="Ribosomal_uL10-like_insert"/>
</dbReference>
<dbReference type="CDD" id="cd05796">
    <property type="entry name" value="Ribosomal_P0_like"/>
    <property type="match status" value="1"/>
</dbReference>
<protein>
    <recommendedName>
        <fullName evidence="6">Ribosome assembly factor mrt4</fullName>
    </recommendedName>
</protein>
<evidence type="ECO:0000313" key="9">
    <source>
        <dbReference type="Proteomes" id="UP000053259"/>
    </source>
</evidence>
<evidence type="ECO:0000256" key="6">
    <source>
        <dbReference type="RuleBase" id="RU364039"/>
    </source>
</evidence>
<dbReference type="RefSeq" id="XP_016213621.1">
    <property type="nucleotide sequence ID" value="XM_016358520.1"/>
</dbReference>
<organism evidence="8 9">
    <name type="scientific">Verruconis gallopava</name>
    <dbReference type="NCBI Taxonomy" id="253628"/>
    <lineage>
        <taxon>Eukaryota</taxon>
        <taxon>Fungi</taxon>
        <taxon>Dikarya</taxon>
        <taxon>Ascomycota</taxon>
        <taxon>Pezizomycotina</taxon>
        <taxon>Dothideomycetes</taxon>
        <taxon>Pleosporomycetidae</taxon>
        <taxon>Venturiales</taxon>
        <taxon>Sympoventuriaceae</taxon>
        <taxon>Verruconis</taxon>
    </lineage>
</organism>
<dbReference type="GO" id="GO:0000956">
    <property type="term" value="P:nuclear-transcribed mRNA catabolic process"/>
    <property type="evidence" value="ECO:0007669"/>
    <property type="project" value="TreeGrafter"/>
</dbReference>
<dbReference type="Proteomes" id="UP000053259">
    <property type="component" value="Unassembled WGS sequence"/>
</dbReference>
<evidence type="ECO:0000256" key="4">
    <source>
        <dbReference type="ARBA" id="ARBA00022490"/>
    </source>
</evidence>
<evidence type="ECO:0000313" key="8">
    <source>
        <dbReference type="EMBL" id="KIW03752.1"/>
    </source>
</evidence>
<name>A0A0D1YSY3_9PEZI</name>
<reference evidence="8 9" key="1">
    <citation type="submission" date="2015-01" db="EMBL/GenBank/DDBJ databases">
        <title>The Genome Sequence of Ochroconis gallopava CBS43764.</title>
        <authorList>
            <consortium name="The Broad Institute Genomics Platform"/>
            <person name="Cuomo C."/>
            <person name="de Hoog S."/>
            <person name="Gorbushina A."/>
            <person name="Stielow B."/>
            <person name="Teixiera M."/>
            <person name="Abouelleil A."/>
            <person name="Chapman S.B."/>
            <person name="Priest M."/>
            <person name="Young S.K."/>
            <person name="Wortman J."/>
            <person name="Nusbaum C."/>
            <person name="Birren B."/>
        </authorList>
    </citation>
    <scope>NUCLEOTIDE SEQUENCE [LARGE SCALE GENOMIC DNA]</scope>
    <source>
        <strain evidence="8 9">CBS 43764</strain>
    </source>
</reference>
<keyword evidence="9" id="KW-1185">Reference proteome</keyword>
<dbReference type="Gene3D" id="3.30.70.1730">
    <property type="match status" value="1"/>
</dbReference>
<dbReference type="FunFam" id="3.30.70.1730:FF:000005">
    <property type="entry name" value="Ribosome assembly factor mrt4"/>
    <property type="match status" value="1"/>
</dbReference>
<dbReference type="STRING" id="253628.A0A0D1YSY3"/>
<dbReference type="OrthoDB" id="10262308at2759"/>
<comment type="function">
    <text evidence="1 6">Component of the ribosome assembly machinery. Nuclear paralog of the ribosomal protein P0, it binds pre-60S subunits at an early stage of assembly in the nucleolus, and is replaced by P0 in cytoplasmic pre-60S subunits and mature 80S ribosomes.</text>
</comment>
<dbReference type="GO" id="GO:0005737">
    <property type="term" value="C:cytoplasm"/>
    <property type="evidence" value="ECO:0007669"/>
    <property type="project" value="UniProtKB-SubCell"/>
</dbReference>
<dbReference type="AlphaFoldDB" id="A0A0D1YSY3"/>
<dbReference type="VEuPathDB" id="FungiDB:PV09_05058"/>
<dbReference type="Pfam" id="PF17777">
    <property type="entry name" value="RL10P_insert"/>
    <property type="match status" value="1"/>
</dbReference>
<sequence length="237" mass="26542">MPKSKRAKVVHLSKVEKKDKEHRQKIFTEVQEAAEAYPYIYVFRVSNMRNTYLKEIRSEFSDSRLFFAKTKIMAKALGTTPESSHLPGLSLLAPYLHGDVGLLCTPRPPSDILPYFRAFSQTDFARAGVPASFTFTLPAGVLHAQGGQVPSAEDTPVQHSSEPMLRRWGLPTRLDKGKVVLDEEYTVCEEGKVLNSHQTALLKFFGVAMAEFKITVEAYWTAETGDVKKVDGEAMEE</sequence>
<evidence type="ECO:0000256" key="5">
    <source>
        <dbReference type="ARBA" id="ARBA00023242"/>
    </source>
</evidence>
<comment type="similarity">
    <text evidence="2 6">Belongs to the universal ribosomal protein uL10 family.</text>
</comment>
<evidence type="ECO:0000256" key="3">
    <source>
        <dbReference type="ARBA" id="ARBA00011117"/>
    </source>
</evidence>
<comment type="subunit">
    <text evidence="3 6">Associates with the pre-60S ribosomal particle.</text>
</comment>
<comment type="subcellular location">
    <subcellularLocation>
        <location evidence="6">Cytoplasm</location>
    </subcellularLocation>
    <subcellularLocation>
        <location evidence="6">Nucleus</location>
        <location evidence="6">Nucleolus</location>
    </subcellularLocation>
</comment>
<dbReference type="HOGENOM" id="CLU_071690_0_0_1"/>
<evidence type="ECO:0000256" key="1">
    <source>
        <dbReference type="ARBA" id="ARBA00004046"/>
    </source>
</evidence>
<keyword evidence="4 6" id="KW-0963">Cytoplasm</keyword>
<dbReference type="EMBL" id="KN847543">
    <property type="protein sequence ID" value="KIW03752.1"/>
    <property type="molecule type" value="Genomic_DNA"/>
</dbReference>
<dbReference type="InterPro" id="IPR051742">
    <property type="entry name" value="Ribosome_Assembly_uL10"/>
</dbReference>